<organism evidence="1 2">
    <name type="scientific">Salipiger profundus</name>
    <dbReference type="NCBI Taxonomy" id="1229727"/>
    <lineage>
        <taxon>Bacteria</taxon>
        <taxon>Pseudomonadati</taxon>
        <taxon>Pseudomonadota</taxon>
        <taxon>Alphaproteobacteria</taxon>
        <taxon>Rhodobacterales</taxon>
        <taxon>Roseobacteraceae</taxon>
        <taxon>Salipiger</taxon>
    </lineage>
</organism>
<evidence type="ECO:0000313" key="2">
    <source>
        <dbReference type="Proteomes" id="UP000186559"/>
    </source>
</evidence>
<protein>
    <submittedName>
        <fullName evidence="1">Uncharacterized protein</fullName>
    </submittedName>
</protein>
<name>A0A1U7D1K3_9RHOB</name>
<dbReference type="EMBL" id="CP014796">
    <property type="protein sequence ID" value="APX21956.1"/>
    <property type="molecule type" value="Genomic_DNA"/>
</dbReference>
<proteinExistence type="predicted"/>
<gene>
    <name evidence="1" type="ORF">Ga0080559_TMP1160</name>
</gene>
<reference evidence="1 2" key="1">
    <citation type="submission" date="2016-03" db="EMBL/GenBank/DDBJ databases">
        <title>Deep-sea bacteria in the southern Pacific.</title>
        <authorList>
            <person name="Tang K."/>
        </authorList>
    </citation>
    <scope>NUCLEOTIDE SEQUENCE [LARGE SCALE GENOMIC DNA]</scope>
    <source>
        <strain evidence="1 2">JLT2016</strain>
    </source>
</reference>
<accession>A0A1U7D1K3</accession>
<dbReference type="AlphaFoldDB" id="A0A1U7D1K3"/>
<dbReference type="KEGG" id="tpro:Ga0080559_TMP1160"/>
<evidence type="ECO:0000313" key="1">
    <source>
        <dbReference type="EMBL" id="APX21956.1"/>
    </source>
</evidence>
<keyword evidence="2" id="KW-1185">Reference proteome</keyword>
<sequence length="42" mass="4911">MLRIFDHIPQHSPTRIRRARTPVPSKEAVCERTLENCQGHND</sequence>
<dbReference type="Proteomes" id="UP000186559">
    <property type="component" value="Chromosome"/>
</dbReference>
<dbReference type="STRING" id="1229727.Ga0080559_TMP1160"/>